<evidence type="ECO:0000256" key="3">
    <source>
        <dbReference type="ARBA" id="ARBA00023187"/>
    </source>
</evidence>
<dbReference type="Proteomes" id="UP001054252">
    <property type="component" value="Unassembled WGS sequence"/>
</dbReference>
<feature type="domain" description="RRM" evidence="6">
    <location>
        <begin position="11"/>
        <end position="92"/>
    </location>
</feature>
<dbReference type="EMBL" id="BPVZ01000059">
    <property type="protein sequence ID" value="GKV22178.1"/>
    <property type="molecule type" value="Genomic_DNA"/>
</dbReference>
<dbReference type="PANTHER" id="PTHR23147">
    <property type="entry name" value="SERINE/ARGININE RICH SPLICING FACTOR"/>
    <property type="match status" value="1"/>
</dbReference>
<dbReference type="InterPro" id="IPR050907">
    <property type="entry name" value="SRSF"/>
</dbReference>
<keyword evidence="3" id="KW-0508">mRNA splicing</keyword>
<feature type="compositionally biased region" description="Polar residues" evidence="5">
    <location>
        <begin position="445"/>
        <end position="468"/>
    </location>
</feature>
<comment type="caution">
    <text evidence="7">The sequence shown here is derived from an EMBL/GenBank/DDBJ whole genome shotgun (WGS) entry which is preliminary data.</text>
</comment>
<dbReference type="InterPro" id="IPR035979">
    <property type="entry name" value="RBD_domain_sf"/>
</dbReference>
<sequence>MFDSGLLKSATSYLFTNFPQNWSPKRLWYLFATYGAGLGRIVDVFIPKKKDRKGNCFGFVRFSGVKDKGRLEKSLKMICFGTEKLRVTLATERKPSQPKLAMPRHLPPPPSSETLKSRSFADALLNRPTPKPSNQPLLPKNQSHPQLAANTSEQVKEQAKILEVEDDVEDSSWLCNCATCEVLEPRLIPGLQQKIWENGFTFISVIPMGGSNVLLKANDKGSLDKFIEEEESWWSKWFKRIKPWSPSDIATERLVWFTNDKECLDAARILISTAEANQIDKEITLRVRSQLFPLKITEERWRTDPWWLKASDVYDSDDSDPDGQSVSESDQFSGSWGFPSDDEVEQPCQAGKQPLNELLKKPADFVSPKRIAILDNNSATLGKAFDEPIKCPVFENGGEINFSDGIDSSFPKESKIGENLSIDQDTRGSPPQAHESPNMAHCSSDAPTNVAESPLQGNPISQQSSNCAQNTKNLKLVTGLHRGIRKKSARIGKRGKRHGDSFSSLSFSDSIMEKRIQLKDINIEDMDIRRFVEFGRQLGLCFVGNEEIFASKFRELEERDKGLQKS</sequence>
<keyword evidence="1" id="KW-0507">mRNA processing</keyword>
<dbReference type="GO" id="GO:0006397">
    <property type="term" value="P:mRNA processing"/>
    <property type="evidence" value="ECO:0007669"/>
    <property type="project" value="UniProtKB-KW"/>
</dbReference>
<feature type="region of interest" description="Disordered" evidence="5">
    <location>
        <begin position="316"/>
        <end position="348"/>
    </location>
</feature>
<keyword evidence="2" id="KW-0747">Spliceosome</keyword>
<evidence type="ECO:0000313" key="7">
    <source>
        <dbReference type="EMBL" id="GKV22178.1"/>
    </source>
</evidence>
<name>A0AAV5KC90_9ROSI</name>
<dbReference type="SUPFAM" id="SSF54928">
    <property type="entry name" value="RNA-binding domain, RBD"/>
    <property type="match status" value="1"/>
</dbReference>
<evidence type="ECO:0000256" key="4">
    <source>
        <dbReference type="PROSITE-ProRule" id="PRU00176"/>
    </source>
</evidence>
<dbReference type="GO" id="GO:0005681">
    <property type="term" value="C:spliceosomal complex"/>
    <property type="evidence" value="ECO:0007669"/>
    <property type="project" value="UniProtKB-KW"/>
</dbReference>
<dbReference type="InterPro" id="IPR012677">
    <property type="entry name" value="Nucleotide-bd_a/b_plait_sf"/>
</dbReference>
<dbReference type="GO" id="GO:0008380">
    <property type="term" value="P:RNA splicing"/>
    <property type="evidence" value="ECO:0007669"/>
    <property type="project" value="UniProtKB-KW"/>
</dbReference>
<accession>A0AAV5KC90</accession>
<keyword evidence="4" id="KW-0694">RNA-binding</keyword>
<dbReference type="GO" id="GO:0003723">
    <property type="term" value="F:RNA binding"/>
    <property type="evidence" value="ECO:0007669"/>
    <property type="project" value="UniProtKB-UniRule"/>
</dbReference>
<dbReference type="CDD" id="cd00590">
    <property type="entry name" value="RRM_SF"/>
    <property type="match status" value="1"/>
</dbReference>
<evidence type="ECO:0000313" key="8">
    <source>
        <dbReference type="Proteomes" id="UP001054252"/>
    </source>
</evidence>
<feature type="region of interest" description="Disordered" evidence="5">
    <location>
        <begin position="92"/>
        <end position="154"/>
    </location>
</feature>
<feature type="compositionally biased region" description="Polar residues" evidence="5">
    <location>
        <begin position="132"/>
        <end position="153"/>
    </location>
</feature>
<evidence type="ECO:0000256" key="5">
    <source>
        <dbReference type="SAM" id="MobiDB-lite"/>
    </source>
</evidence>
<evidence type="ECO:0000256" key="1">
    <source>
        <dbReference type="ARBA" id="ARBA00022664"/>
    </source>
</evidence>
<dbReference type="Gene3D" id="3.30.70.330">
    <property type="match status" value="1"/>
</dbReference>
<feature type="region of interest" description="Disordered" evidence="5">
    <location>
        <begin position="421"/>
        <end position="468"/>
    </location>
</feature>
<evidence type="ECO:0000259" key="6">
    <source>
        <dbReference type="PROSITE" id="PS50102"/>
    </source>
</evidence>
<organism evidence="7 8">
    <name type="scientific">Rubroshorea leprosula</name>
    <dbReference type="NCBI Taxonomy" id="152421"/>
    <lineage>
        <taxon>Eukaryota</taxon>
        <taxon>Viridiplantae</taxon>
        <taxon>Streptophyta</taxon>
        <taxon>Embryophyta</taxon>
        <taxon>Tracheophyta</taxon>
        <taxon>Spermatophyta</taxon>
        <taxon>Magnoliopsida</taxon>
        <taxon>eudicotyledons</taxon>
        <taxon>Gunneridae</taxon>
        <taxon>Pentapetalae</taxon>
        <taxon>rosids</taxon>
        <taxon>malvids</taxon>
        <taxon>Malvales</taxon>
        <taxon>Dipterocarpaceae</taxon>
        <taxon>Rubroshorea</taxon>
    </lineage>
</organism>
<dbReference type="PROSITE" id="PS50102">
    <property type="entry name" value="RRM"/>
    <property type="match status" value="1"/>
</dbReference>
<keyword evidence="8" id="KW-1185">Reference proteome</keyword>
<gene>
    <name evidence="7" type="ORF">SLEP1_g32064</name>
</gene>
<dbReference type="InterPro" id="IPR000504">
    <property type="entry name" value="RRM_dom"/>
</dbReference>
<evidence type="ECO:0000256" key="2">
    <source>
        <dbReference type="ARBA" id="ARBA00022728"/>
    </source>
</evidence>
<reference evidence="7 8" key="1">
    <citation type="journal article" date="2021" name="Commun. Biol.">
        <title>The genome of Shorea leprosula (Dipterocarpaceae) highlights the ecological relevance of drought in aseasonal tropical rainforests.</title>
        <authorList>
            <person name="Ng K.K.S."/>
            <person name="Kobayashi M.J."/>
            <person name="Fawcett J.A."/>
            <person name="Hatakeyama M."/>
            <person name="Paape T."/>
            <person name="Ng C.H."/>
            <person name="Ang C.C."/>
            <person name="Tnah L.H."/>
            <person name="Lee C.T."/>
            <person name="Nishiyama T."/>
            <person name="Sese J."/>
            <person name="O'Brien M.J."/>
            <person name="Copetti D."/>
            <person name="Mohd Noor M.I."/>
            <person name="Ong R.C."/>
            <person name="Putra M."/>
            <person name="Sireger I.Z."/>
            <person name="Indrioko S."/>
            <person name="Kosugi Y."/>
            <person name="Izuno A."/>
            <person name="Isagi Y."/>
            <person name="Lee S.L."/>
            <person name="Shimizu K.K."/>
        </authorList>
    </citation>
    <scope>NUCLEOTIDE SEQUENCE [LARGE SCALE GENOMIC DNA]</scope>
    <source>
        <strain evidence="7">214</strain>
    </source>
</reference>
<proteinExistence type="predicted"/>
<dbReference type="AlphaFoldDB" id="A0AAV5KC90"/>
<protein>
    <recommendedName>
        <fullName evidence="6">RRM domain-containing protein</fullName>
    </recommendedName>
</protein>